<accession>A0A0N4VBV7</accession>
<keyword evidence="9" id="KW-1185">Reference proteome</keyword>
<dbReference type="WBParaSite" id="EVEC_0000802801-mRNA-1">
    <property type="protein sequence ID" value="EVEC_0000802801-mRNA-1"/>
    <property type="gene ID" value="EVEC_0000802801"/>
</dbReference>
<keyword evidence="5" id="KW-0833">Ubl conjugation pathway</keyword>
<evidence type="ECO:0000259" key="7">
    <source>
        <dbReference type="Pfam" id="PF12862"/>
    </source>
</evidence>
<dbReference type="Pfam" id="PF12862">
    <property type="entry name" value="ANAPC5"/>
    <property type="match status" value="1"/>
</dbReference>
<reference evidence="10" key="1">
    <citation type="submission" date="2016-04" db="UniProtKB">
        <authorList>
            <consortium name="WormBaseParasite"/>
        </authorList>
    </citation>
    <scope>IDENTIFICATION</scope>
</reference>
<protein>
    <recommendedName>
        <fullName evidence="2">Anaphase-promoting complex subunit 5</fullName>
    </recommendedName>
</protein>
<keyword evidence="3" id="KW-0132">Cell division</keyword>
<feature type="domain" description="Anaphase-promoting complex subunit 5" evidence="7">
    <location>
        <begin position="404"/>
        <end position="498"/>
    </location>
</feature>
<dbReference type="InterPro" id="IPR026000">
    <property type="entry name" value="Apc5_dom"/>
</dbReference>
<name>A0A0N4VBV7_ENTVE</name>
<dbReference type="GO" id="GO:0045842">
    <property type="term" value="P:positive regulation of mitotic metaphase/anaphase transition"/>
    <property type="evidence" value="ECO:0007669"/>
    <property type="project" value="TreeGrafter"/>
</dbReference>
<keyword evidence="4" id="KW-0498">Mitosis</keyword>
<dbReference type="InterPro" id="IPR037679">
    <property type="entry name" value="Apc5"/>
</dbReference>
<evidence type="ECO:0000313" key="9">
    <source>
        <dbReference type="Proteomes" id="UP000274131"/>
    </source>
</evidence>
<evidence type="ECO:0000256" key="4">
    <source>
        <dbReference type="ARBA" id="ARBA00022776"/>
    </source>
</evidence>
<evidence type="ECO:0000313" key="10">
    <source>
        <dbReference type="WBParaSite" id="EVEC_0000802801-mRNA-1"/>
    </source>
</evidence>
<dbReference type="GO" id="GO:0031145">
    <property type="term" value="P:anaphase-promoting complex-dependent catabolic process"/>
    <property type="evidence" value="ECO:0007669"/>
    <property type="project" value="TreeGrafter"/>
</dbReference>
<gene>
    <name evidence="8" type="ORF">EVEC_LOCUS7515</name>
</gene>
<dbReference type="STRING" id="51028.A0A0N4VBV7"/>
<keyword evidence="6" id="KW-0131">Cell cycle</keyword>
<dbReference type="PANTHER" id="PTHR12830">
    <property type="entry name" value="ANAPHASE-PROMOTING COMPLEX SUBUNIT 5"/>
    <property type="match status" value="1"/>
</dbReference>
<dbReference type="GO" id="GO:0005680">
    <property type="term" value="C:anaphase-promoting complex"/>
    <property type="evidence" value="ECO:0007669"/>
    <property type="project" value="InterPro"/>
</dbReference>
<reference evidence="8 9" key="2">
    <citation type="submission" date="2018-10" db="EMBL/GenBank/DDBJ databases">
        <authorList>
            <consortium name="Pathogen Informatics"/>
        </authorList>
    </citation>
    <scope>NUCLEOTIDE SEQUENCE [LARGE SCALE GENOMIC DNA]</scope>
</reference>
<proteinExistence type="inferred from homology"/>
<evidence type="ECO:0000256" key="2">
    <source>
        <dbReference type="ARBA" id="ARBA00016066"/>
    </source>
</evidence>
<evidence type="ECO:0000256" key="3">
    <source>
        <dbReference type="ARBA" id="ARBA00022618"/>
    </source>
</evidence>
<organism evidence="10">
    <name type="scientific">Enterobius vermicularis</name>
    <name type="common">Human pinworm</name>
    <dbReference type="NCBI Taxonomy" id="51028"/>
    <lineage>
        <taxon>Eukaryota</taxon>
        <taxon>Metazoa</taxon>
        <taxon>Ecdysozoa</taxon>
        <taxon>Nematoda</taxon>
        <taxon>Chromadorea</taxon>
        <taxon>Rhabditida</taxon>
        <taxon>Spirurina</taxon>
        <taxon>Oxyuridomorpha</taxon>
        <taxon>Oxyuroidea</taxon>
        <taxon>Oxyuridae</taxon>
        <taxon>Enterobius</taxon>
    </lineage>
</organism>
<dbReference type="GO" id="GO:0070979">
    <property type="term" value="P:protein K11-linked ubiquitination"/>
    <property type="evidence" value="ECO:0007669"/>
    <property type="project" value="TreeGrafter"/>
</dbReference>
<dbReference type="EMBL" id="UXUI01008957">
    <property type="protein sequence ID" value="VDD92764.1"/>
    <property type="molecule type" value="Genomic_DNA"/>
</dbReference>
<dbReference type="GO" id="GO:0051301">
    <property type="term" value="P:cell division"/>
    <property type="evidence" value="ECO:0007669"/>
    <property type="project" value="UniProtKB-KW"/>
</dbReference>
<dbReference type="OrthoDB" id="5773922at2759"/>
<evidence type="ECO:0000256" key="6">
    <source>
        <dbReference type="ARBA" id="ARBA00023306"/>
    </source>
</evidence>
<sequence length="940" mass="107276">MVLPLERLNLDDAFAFLYEKSAYEPITPFKLAIYILIRSITFHSKEASLKQSHLTRLGFLFYTLISSVHLSFLEFCKAIQGPLNRIHPNLYPSFLESLNEYRGSIEILIQKDDLIFQAPPRRRRLTHSFRDREYHGFVTSRSVLGVFIRKLALARASQSVSELKSSHERWLQWLSAKKPSTREDLFGSYNSVFSLSYIRKSSAFERRFVLRTGTLPVDPADLPDGYSHFSVLKIIGICYVKGIERSADEAATLTPRMEDIHLSSSYIKNSFETGKVQDEALMSVTSATKSEEGTESNRDRSVFRYENPACVWFSELGDVGGAKHPVALVSKELLSSARARAFMEKQIHLLHVSPEEAMSSEQLKAACTFIQHNYCDLSLVERKVVQGSLYIRLKEVRHLHGHQHLILMLNAIRNRNPVEAEEALRAFFDWGAIRVNGRDNNGEVRLTACDARPLRYAPLLLARLARLFNQSQRARHLLTEAIQHAHSNRDLVCLRLAIVEEAAIEAEEDLNDQIKQTPETPFSPSQLLSMWTLQSASSNDDFEQENEMYVDEEKDAKAFSKQLRDCAALQNCIILSQKCINPKQVADGLQLCAGADYGGDRSSQTRLINEAARVVAASLKLANGFTEAAVTDSEALLLHNFGDSFCRKYNTEAHVIASVNIIYVHAMNGKFAAAFDLLQQLKSQFSLERNQQCALHWKKCECLISFDRSFLLGNWAEAFRWLEVMDSLAPEEADLRKSVLYFTVGDLRSAFNVIRTRLKAIEKSKDLRLKLRYDMVIAMLYASHGREHVSRRILEKCLELAESHKVDNMAAMITRRLAYVDMLERKYDKALEKISCCEWLINTRCSLLEKAHFALTAYMINKERWKATRTRETDSLRLSYLAAARSLYRCASAPLLEKTVLKMAAYEYNDLGQIDSRDDCALIHAEMDEKYPATMKWEIL</sequence>
<comment type="similarity">
    <text evidence="1">Belongs to the APC5 family.</text>
</comment>
<dbReference type="Proteomes" id="UP000274131">
    <property type="component" value="Unassembled WGS sequence"/>
</dbReference>
<evidence type="ECO:0000256" key="1">
    <source>
        <dbReference type="ARBA" id="ARBA00007450"/>
    </source>
</evidence>
<evidence type="ECO:0000256" key="5">
    <source>
        <dbReference type="ARBA" id="ARBA00022786"/>
    </source>
</evidence>
<dbReference type="AlphaFoldDB" id="A0A0N4VBV7"/>
<evidence type="ECO:0000313" key="8">
    <source>
        <dbReference type="EMBL" id="VDD92764.1"/>
    </source>
</evidence>
<dbReference type="PANTHER" id="PTHR12830:SF9">
    <property type="entry name" value="ANAPHASE-PROMOTING COMPLEX SUBUNIT 5"/>
    <property type="match status" value="1"/>
</dbReference>